<reference evidence="7" key="1">
    <citation type="submission" date="2018-03" db="EMBL/GenBank/DDBJ databases">
        <authorList>
            <person name="Blom J."/>
        </authorList>
    </citation>
    <scope>NUCLEOTIDE SEQUENCE [LARGE SCALE GENOMIC DNA]</scope>
    <source>
        <strain evidence="7">KPC-SM-21</strain>
    </source>
</reference>
<evidence type="ECO:0000256" key="1">
    <source>
        <dbReference type="ARBA" id="ARBA00009437"/>
    </source>
</evidence>
<keyword evidence="3" id="KW-0238">DNA-binding</keyword>
<dbReference type="Gene3D" id="3.40.190.10">
    <property type="entry name" value="Periplasmic binding protein-like II"/>
    <property type="match status" value="2"/>
</dbReference>
<dbReference type="InterPro" id="IPR000847">
    <property type="entry name" value="LysR_HTH_N"/>
</dbReference>
<evidence type="ECO:0000259" key="5">
    <source>
        <dbReference type="PROSITE" id="PS50931"/>
    </source>
</evidence>
<dbReference type="EMBL" id="OOGT01000297">
    <property type="protein sequence ID" value="SPL72440.1"/>
    <property type="molecule type" value="Genomic_DNA"/>
</dbReference>
<evidence type="ECO:0000256" key="3">
    <source>
        <dbReference type="ARBA" id="ARBA00023125"/>
    </source>
</evidence>
<dbReference type="PANTHER" id="PTHR30346:SF0">
    <property type="entry name" value="HCA OPERON TRANSCRIPTIONAL ACTIVATOR HCAR"/>
    <property type="match status" value="1"/>
</dbReference>
<dbReference type="PANTHER" id="PTHR30346">
    <property type="entry name" value="TRANSCRIPTIONAL DUAL REGULATOR HCAR-RELATED"/>
    <property type="match status" value="1"/>
</dbReference>
<organism evidence="6 7">
    <name type="scientific">Acinetobacter stercoris</name>
    <dbReference type="NCBI Taxonomy" id="2126983"/>
    <lineage>
        <taxon>Bacteria</taxon>
        <taxon>Pseudomonadati</taxon>
        <taxon>Pseudomonadota</taxon>
        <taxon>Gammaproteobacteria</taxon>
        <taxon>Moraxellales</taxon>
        <taxon>Moraxellaceae</taxon>
        <taxon>Acinetobacter</taxon>
    </lineage>
</organism>
<feature type="domain" description="HTH lysR-type" evidence="5">
    <location>
        <begin position="1"/>
        <end position="58"/>
    </location>
</feature>
<sequence length="292" mass="33396">MNLKQLKYFVTVAEELHFGRAAQRLHISQPPLSMSIQQLENNIGFALFVRNNKNVALTDAGKLFYQEAIMLLRHAEDMQQIGKRVAHGTFGQLRIGFTSSMLFRGLGEFVHQFQSRYPHIRIILKEMNSSEQIQALKQELINLGFVHTLNQEENFAHRLFLSEAFVCCIPKNHFLAEKSQIHLGALRHENFVLFPRSVAPHYYDQITAMCVNAGFSPYIAHEIRNWLTIVELVEAGMGVALVPASMKALKKDNVSFVDIDKNNICSETFCIWKKNHSSILLDHFLETLPFPA</sequence>
<dbReference type="FunFam" id="1.10.10.10:FF:000001">
    <property type="entry name" value="LysR family transcriptional regulator"/>
    <property type="match status" value="1"/>
</dbReference>
<gene>
    <name evidence="6" type="primary">benM_3</name>
    <name evidence="6" type="ORF">KPC_3618</name>
</gene>
<evidence type="ECO:0000256" key="2">
    <source>
        <dbReference type="ARBA" id="ARBA00023015"/>
    </source>
</evidence>
<dbReference type="InterPro" id="IPR036390">
    <property type="entry name" value="WH_DNA-bd_sf"/>
</dbReference>
<dbReference type="GO" id="GO:0003700">
    <property type="term" value="F:DNA-binding transcription factor activity"/>
    <property type="evidence" value="ECO:0007669"/>
    <property type="project" value="InterPro"/>
</dbReference>
<dbReference type="SUPFAM" id="SSF53850">
    <property type="entry name" value="Periplasmic binding protein-like II"/>
    <property type="match status" value="1"/>
</dbReference>
<protein>
    <submittedName>
        <fullName evidence="6">HTH-type transcriptional regulator BenM</fullName>
    </submittedName>
</protein>
<dbReference type="GO" id="GO:0032993">
    <property type="term" value="C:protein-DNA complex"/>
    <property type="evidence" value="ECO:0007669"/>
    <property type="project" value="TreeGrafter"/>
</dbReference>
<proteinExistence type="inferred from homology"/>
<dbReference type="InParanoid" id="A0A2U3N425"/>
<dbReference type="Proteomes" id="UP000245974">
    <property type="component" value="Unassembled WGS sequence"/>
</dbReference>
<keyword evidence="4" id="KW-0804">Transcription</keyword>
<dbReference type="InterPro" id="IPR005119">
    <property type="entry name" value="LysR_subst-bd"/>
</dbReference>
<dbReference type="Pfam" id="PF03466">
    <property type="entry name" value="LysR_substrate"/>
    <property type="match status" value="1"/>
</dbReference>
<keyword evidence="2" id="KW-0805">Transcription regulation</keyword>
<evidence type="ECO:0000256" key="4">
    <source>
        <dbReference type="ARBA" id="ARBA00023163"/>
    </source>
</evidence>
<keyword evidence="7" id="KW-1185">Reference proteome</keyword>
<dbReference type="FunCoup" id="A0A2U3N425">
    <property type="interactions" value="102"/>
</dbReference>
<accession>A0A2U3N425</accession>
<dbReference type="InterPro" id="IPR036388">
    <property type="entry name" value="WH-like_DNA-bd_sf"/>
</dbReference>
<dbReference type="PROSITE" id="PS50931">
    <property type="entry name" value="HTH_LYSR"/>
    <property type="match status" value="1"/>
</dbReference>
<dbReference type="Pfam" id="PF00126">
    <property type="entry name" value="HTH_1"/>
    <property type="match status" value="1"/>
</dbReference>
<dbReference type="Gene3D" id="1.10.10.10">
    <property type="entry name" value="Winged helix-like DNA-binding domain superfamily/Winged helix DNA-binding domain"/>
    <property type="match status" value="1"/>
</dbReference>
<name>A0A2U3N425_9GAMM</name>
<evidence type="ECO:0000313" key="7">
    <source>
        <dbReference type="Proteomes" id="UP000245974"/>
    </source>
</evidence>
<dbReference type="AlphaFoldDB" id="A0A2U3N425"/>
<evidence type="ECO:0000313" key="6">
    <source>
        <dbReference type="EMBL" id="SPL72440.1"/>
    </source>
</evidence>
<dbReference type="SUPFAM" id="SSF46785">
    <property type="entry name" value="Winged helix' DNA-binding domain"/>
    <property type="match status" value="1"/>
</dbReference>
<dbReference type="PRINTS" id="PR00039">
    <property type="entry name" value="HTHLYSR"/>
</dbReference>
<dbReference type="GO" id="GO:0003677">
    <property type="term" value="F:DNA binding"/>
    <property type="evidence" value="ECO:0007669"/>
    <property type="project" value="UniProtKB-KW"/>
</dbReference>
<dbReference type="RefSeq" id="WP_121975829.1">
    <property type="nucleotide sequence ID" value="NZ_OOGT01000297.1"/>
</dbReference>
<dbReference type="OrthoDB" id="5289754at2"/>
<comment type="similarity">
    <text evidence="1">Belongs to the LysR transcriptional regulatory family.</text>
</comment>